<feature type="domain" description="WRKY19-like zinc finger" evidence="2">
    <location>
        <begin position="540"/>
        <end position="563"/>
    </location>
</feature>
<dbReference type="AlphaFoldDB" id="A0A8S9TPA0"/>
<feature type="region of interest" description="Disordered" evidence="1">
    <location>
        <begin position="412"/>
        <end position="437"/>
    </location>
</feature>
<feature type="region of interest" description="Disordered" evidence="1">
    <location>
        <begin position="114"/>
        <end position="133"/>
    </location>
</feature>
<feature type="region of interest" description="Disordered" evidence="1">
    <location>
        <begin position="290"/>
        <end position="312"/>
    </location>
</feature>
<evidence type="ECO:0000313" key="3">
    <source>
        <dbReference type="EMBL" id="KAF4130361.1"/>
    </source>
</evidence>
<feature type="compositionally biased region" description="Basic and acidic residues" evidence="1">
    <location>
        <begin position="173"/>
        <end position="187"/>
    </location>
</feature>
<dbReference type="Pfam" id="PF24906">
    <property type="entry name" value="Zf_WRKY19"/>
    <property type="match status" value="3"/>
</dbReference>
<feature type="region of interest" description="Disordered" evidence="1">
    <location>
        <begin position="366"/>
        <end position="386"/>
    </location>
</feature>
<name>A0A8S9TPA0_PHYIN</name>
<protein>
    <recommendedName>
        <fullName evidence="2">WRKY19-like zinc finger domain-containing protein</fullName>
    </recommendedName>
</protein>
<comment type="caution">
    <text evidence="3">The sequence shown here is derived from an EMBL/GenBank/DDBJ whole genome shotgun (WGS) entry which is preliminary data.</text>
</comment>
<feature type="region of interest" description="Disordered" evidence="1">
    <location>
        <begin position="160"/>
        <end position="210"/>
    </location>
</feature>
<feature type="compositionally biased region" description="Polar residues" evidence="1">
    <location>
        <begin position="114"/>
        <end position="127"/>
    </location>
</feature>
<feature type="compositionally biased region" description="Basic and acidic residues" evidence="1">
    <location>
        <begin position="425"/>
        <end position="437"/>
    </location>
</feature>
<proteinExistence type="predicted"/>
<evidence type="ECO:0000313" key="4">
    <source>
        <dbReference type="Proteomes" id="UP000704712"/>
    </source>
</evidence>
<gene>
    <name evidence="3" type="ORF">GN958_ATG20485</name>
</gene>
<evidence type="ECO:0000259" key="2">
    <source>
        <dbReference type="Pfam" id="PF24906"/>
    </source>
</evidence>
<feature type="domain" description="WRKY19-like zinc finger" evidence="2">
    <location>
        <begin position="517"/>
        <end position="539"/>
    </location>
</feature>
<dbReference type="Proteomes" id="UP000704712">
    <property type="component" value="Unassembled WGS sequence"/>
</dbReference>
<evidence type="ECO:0000256" key="1">
    <source>
        <dbReference type="SAM" id="MobiDB-lite"/>
    </source>
</evidence>
<sequence>MKPLAQSDLYRANLCSNQGELILATIIFNKPGNASPKTPAGDISDSPTWHHRKATGATRQILPSSMQLAASMWTRCGYTSVVIGLNKRLFCGLTSSSSSIFFLLGPAAAFQSPSCKISGTPKGSSRPSFPLRQRRDRTLDNLFRHQLAALSMGLVDHMSENVSNNGQQSWRQWEPDHEPPMDGKPDLPDVSCAGSVEPLPAPTSLPASSGVPSNVLVPLNHHNQLTRFMAKQTLGYIPKLSVRSPERSMSPPSAVYGGMSRDTGVFNFESPRASIVRSPSFRLPSIGTPPLSPQKWAGPSPFSSQDDEISRPSLPALNQNAGSFIQRSGSFSETIPPLKRPHQETTHHVMSIADLCQPFQYVRASSCPSDTNPGAPRSNPATPPQENVPLLAVEQSWKPAIEPQAYIRTQSCSSDADTLRGSLPHRSEEMQHNRLERSSSMDAPTLMRHLKRTAAESIDLTQWLDRPCRSSLSSLADSADSMHQLEQAGRSMRISDSPRADHVASLDSCHEAKREKKLCAFPQCSSNAVTRGLCISHGGGRRCQRKGCTRGAQSKGLCVAHGGGRICRAAGCSNIQRSMGLCIRHGGGRRCSVKGCQKGVVRQDLCTAHGGKRKCRVLECTKHVKKKGLCRSHANSMYATLGPQ</sequence>
<reference evidence="3" key="1">
    <citation type="submission" date="2020-03" db="EMBL/GenBank/DDBJ databases">
        <title>Hybrid Assembly of Korean Phytophthora infestans isolates.</title>
        <authorList>
            <person name="Prokchorchik M."/>
            <person name="Lee Y."/>
            <person name="Seo J."/>
            <person name="Cho J.-H."/>
            <person name="Park Y.-E."/>
            <person name="Jang D.-C."/>
            <person name="Im J.-S."/>
            <person name="Choi J.-G."/>
            <person name="Park H.-J."/>
            <person name="Lee G.-B."/>
            <person name="Lee Y.-G."/>
            <person name="Hong S.-Y."/>
            <person name="Cho K."/>
            <person name="Sohn K.H."/>
        </authorList>
    </citation>
    <scope>NUCLEOTIDE SEQUENCE</scope>
    <source>
        <strain evidence="3">KR_2_A2</strain>
    </source>
</reference>
<organism evidence="3 4">
    <name type="scientific">Phytophthora infestans</name>
    <name type="common">Potato late blight agent</name>
    <name type="synonym">Botrytis infestans</name>
    <dbReference type="NCBI Taxonomy" id="4787"/>
    <lineage>
        <taxon>Eukaryota</taxon>
        <taxon>Sar</taxon>
        <taxon>Stramenopiles</taxon>
        <taxon>Oomycota</taxon>
        <taxon>Peronosporomycetes</taxon>
        <taxon>Peronosporales</taxon>
        <taxon>Peronosporaceae</taxon>
        <taxon>Phytophthora</taxon>
    </lineage>
</organism>
<dbReference type="PANTHER" id="PTHR31827:SF1">
    <property type="entry name" value="EMB|CAB89363.1"/>
    <property type="match status" value="1"/>
</dbReference>
<dbReference type="InterPro" id="IPR056866">
    <property type="entry name" value="Znf_WRKY19"/>
</dbReference>
<feature type="compositionally biased region" description="Polar residues" evidence="1">
    <location>
        <begin position="160"/>
        <end position="171"/>
    </location>
</feature>
<feature type="domain" description="WRKY19-like zinc finger" evidence="2">
    <location>
        <begin position="588"/>
        <end position="611"/>
    </location>
</feature>
<dbReference type="EMBL" id="JAACNO010002857">
    <property type="protein sequence ID" value="KAF4130361.1"/>
    <property type="molecule type" value="Genomic_DNA"/>
</dbReference>
<dbReference type="PANTHER" id="PTHR31827">
    <property type="entry name" value="EMB|CAB89363.1"/>
    <property type="match status" value="1"/>
</dbReference>
<accession>A0A8S9TPA0</accession>